<dbReference type="EMBL" id="VVYF01000021">
    <property type="protein sequence ID" value="KAA5488189.1"/>
    <property type="molecule type" value="Genomic_DNA"/>
</dbReference>
<evidence type="ECO:0000313" key="4">
    <source>
        <dbReference type="Proteomes" id="UP000491168"/>
    </source>
</evidence>
<name>A0A6A1K0B5_9BACE</name>
<feature type="region of interest" description="Disordered" evidence="2">
    <location>
        <begin position="278"/>
        <end position="302"/>
    </location>
</feature>
<reference evidence="3 4" key="1">
    <citation type="journal article" date="2019" name="Nat. Med.">
        <title>A library of human gut bacterial isolates paired with longitudinal multiomics data enables mechanistic microbiome research.</title>
        <authorList>
            <person name="Poyet M."/>
            <person name="Groussin M."/>
            <person name="Gibbons S.M."/>
            <person name="Avila-Pacheco J."/>
            <person name="Jiang X."/>
            <person name="Kearney S.M."/>
            <person name="Perrotta A.R."/>
            <person name="Berdy B."/>
            <person name="Zhao S."/>
            <person name="Lieberman T.D."/>
            <person name="Swanson P.K."/>
            <person name="Smith M."/>
            <person name="Roesemann S."/>
            <person name="Alexander J.E."/>
            <person name="Rich S.A."/>
            <person name="Livny J."/>
            <person name="Vlamakis H."/>
            <person name="Clish C."/>
            <person name="Bullock K."/>
            <person name="Deik A."/>
            <person name="Scott J."/>
            <person name="Pierce K.A."/>
            <person name="Xavier R.J."/>
            <person name="Alm E.J."/>
        </authorList>
    </citation>
    <scope>NUCLEOTIDE SEQUENCE [LARGE SCALE GENOMIC DNA]</scope>
    <source>
        <strain evidence="3 4">BIOML-A21</strain>
    </source>
</reference>
<evidence type="ECO:0000313" key="3">
    <source>
        <dbReference type="EMBL" id="KAA5488189.1"/>
    </source>
</evidence>
<feature type="coiled-coil region" evidence="1">
    <location>
        <begin position="55"/>
        <end position="85"/>
    </location>
</feature>
<evidence type="ECO:0000256" key="1">
    <source>
        <dbReference type="SAM" id="Coils"/>
    </source>
</evidence>
<gene>
    <name evidence="3" type="ORF">F2Y35_18495</name>
</gene>
<protein>
    <recommendedName>
        <fullName evidence="5">Phage tail tape measure protein</fullName>
    </recommendedName>
</protein>
<evidence type="ECO:0000256" key="2">
    <source>
        <dbReference type="SAM" id="MobiDB-lite"/>
    </source>
</evidence>
<dbReference type="Proteomes" id="UP000491168">
    <property type="component" value="Unassembled WGS sequence"/>
</dbReference>
<keyword evidence="1" id="KW-0175">Coiled coil</keyword>
<feature type="region of interest" description="Disordered" evidence="2">
    <location>
        <begin position="144"/>
        <end position="166"/>
    </location>
</feature>
<sequence>MYLEGGDETLQTEEQLQKEMECIQMEYLERSLKAAGSKSKEGIDFQNQINDLKLKMQKEHIQEQLNEEKAQYEQQQQDLKMLYASGKDDNLNSEAAYNDAMEQLTIMHLERMLSLTGLNAEQRKQVEKQLLDFKVKCMKEEQDAHAKAKDAEQKKTEAQTRKEQQQYQDRLQTYKQYGSELGSAMGNLISGQENAMQGFADTMIDIVFDILGKIVEAEIVKATATATGAVARSTAEAMAMPDSVATFGASGAARAAILSGLIMAALATAKTALKGLVGGKHSSDSSSDSGSTPTDAPKRATVSVSQWASGRYDVIGEDDGKSYRDIPYIGNAPTGIVRRTSLISENGAELIINAEDLVRLQKHVNYPLVLSAIEDARTGHISQRASGNYSIIDKNIPDSQEKTNTGYSSSESEKLIKEIGMLINTLKNLKVYVSLRDIRKAQELDEKSKKPFTRSTK</sequence>
<comment type="caution">
    <text evidence="3">The sequence shown here is derived from an EMBL/GenBank/DDBJ whole genome shotgun (WGS) entry which is preliminary data.</text>
</comment>
<feature type="compositionally biased region" description="Basic and acidic residues" evidence="2">
    <location>
        <begin position="144"/>
        <end position="164"/>
    </location>
</feature>
<proteinExistence type="predicted"/>
<dbReference type="RefSeq" id="WP_149928700.1">
    <property type="nucleotide sequence ID" value="NZ_VVYE01000030.1"/>
</dbReference>
<dbReference type="AlphaFoldDB" id="A0A6A1K0B5"/>
<evidence type="ECO:0008006" key="5">
    <source>
        <dbReference type="Google" id="ProtNLM"/>
    </source>
</evidence>
<organism evidence="3 4">
    <name type="scientific">Bacteroides caccae</name>
    <dbReference type="NCBI Taxonomy" id="47678"/>
    <lineage>
        <taxon>Bacteria</taxon>
        <taxon>Pseudomonadati</taxon>
        <taxon>Bacteroidota</taxon>
        <taxon>Bacteroidia</taxon>
        <taxon>Bacteroidales</taxon>
        <taxon>Bacteroidaceae</taxon>
        <taxon>Bacteroides</taxon>
    </lineage>
</organism>
<accession>A0A6A1K0B5</accession>